<dbReference type="Pfam" id="PF00756">
    <property type="entry name" value="Esterase"/>
    <property type="match status" value="1"/>
</dbReference>
<dbReference type="AlphaFoldDB" id="A0A0F6QWS8"/>
<evidence type="ECO:0000313" key="1">
    <source>
        <dbReference type="EMBL" id="AKE39582.1"/>
    </source>
</evidence>
<organism evidence="1 2">
    <name type="scientific">Corynebacterium camporealensis</name>
    <dbReference type="NCBI Taxonomy" id="161896"/>
    <lineage>
        <taxon>Bacteria</taxon>
        <taxon>Bacillati</taxon>
        <taxon>Actinomycetota</taxon>
        <taxon>Actinomycetes</taxon>
        <taxon>Mycobacteriales</taxon>
        <taxon>Corynebacteriaceae</taxon>
        <taxon>Corynebacterium</taxon>
    </lineage>
</organism>
<dbReference type="HOGENOM" id="CLU_026624_0_1_11"/>
<gene>
    <name evidence="1" type="primary">cmtD</name>
    <name evidence="1" type="ORF">UL81_08140</name>
</gene>
<sequence length="363" mass="40838">MDPAYDIPASLLVELSKQPGNIHHLNNLYRAFHKLSPDARLPIPNIWGTQTPYTQDKERDIAEPKLIKREPDERFDVERLYIESPAMRRTVQVQIQYPKDRTTPAPMLYMLDGVSAPRQSGWLREGDIQGALANEHVTAVMPGEAMGTNYTDWVKTHPYIGRSMWETFMTQELPQVLETQTGIPFNGERYIGGLSMGGSGAARLANLHPDLYSGVFSVSGCYSTTSTVGREFFNFTVMATGGDPDYMWGRGDTPERLRADIVRNPQGIASMPAYFFASDGAINPDDYNDYREDGAISLMGGSVLEIMSGQCTKDLENSIKSKGLMTDQIEFDFQPGNVHDWPYYKRQMPVGWQSITQGKYTYQ</sequence>
<dbReference type="InterPro" id="IPR050583">
    <property type="entry name" value="Mycobacterial_A85_antigen"/>
</dbReference>
<dbReference type="PANTHER" id="PTHR48098:SF1">
    <property type="entry name" value="DIACYLGLYCEROL ACYLTRANSFERASE_MYCOLYLTRANSFERASE AG85A"/>
    <property type="match status" value="1"/>
</dbReference>
<dbReference type="InterPro" id="IPR000801">
    <property type="entry name" value="Esterase-like"/>
</dbReference>
<dbReference type="GO" id="GO:0016747">
    <property type="term" value="F:acyltransferase activity, transferring groups other than amino-acyl groups"/>
    <property type="evidence" value="ECO:0007669"/>
    <property type="project" value="TreeGrafter"/>
</dbReference>
<dbReference type="Proteomes" id="UP000033566">
    <property type="component" value="Chromosome"/>
</dbReference>
<proteinExistence type="predicted"/>
<dbReference type="STRING" id="161896.UL81_08140"/>
<accession>A0A0F6QWS8</accession>
<dbReference type="PANTHER" id="PTHR48098">
    <property type="entry name" value="ENTEROCHELIN ESTERASE-RELATED"/>
    <property type="match status" value="1"/>
</dbReference>
<dbReference type="RefSeq" id="WP_249027866.1">
    <property type="nucleotide sequence ID" value="NZ_CP027001.1"/>
</dbReference>
<protein>
    <submittedName>
        <fullName evidence="1">Putative esterase</fullName>
    </submittedName>
</protein>
<dbReference type="KEGG" id="ccj:UL81_08140"/>
<reference evidence="1 2" key="1">
    <citation type="journal article" date="2015" name="Genome Announc.">
        <title>Complete Genome Sequence of Corynebacterium camporealensis DSM 44610, Isolated from the Milk of a Manchega Sheep with Subclinical Mastitis.</title>
        <authorList>
            <person name="Ruckert C."/>
            <person name="Albersmeier A."/>
            <person name="Winkler A."/>
            <person name="Tauch A."/>
        </authorList>
    </citation>
    <scope>NUCLEOTIDE SEQUENCE [LARGE SCALE GENOMIC DNA]</scope>
    <source>
        <strain evidence="1 2">DSM 44610</strain>
    </source>
</reference>
<evidence type="ECO:0000313" key="2">
    <source>
        <dbReference type="Proteomes" id="UP000033566"/>
    </source>
</evidence>
<dbReference type="PATRIC" id="fig|161896.4.peg.1595"/>
<dbReference type="InterPro" id="IPR029058">
    <property type="entry name" value="AB_hydrolase_fold"/>
</dbReference>
<dbReference type="SUPFAM" id="SSF53474">
    <property type="entry name" value="alpha/beta-Hydrolases"/>
    <property type="match status" value="1"/>
</dbReference>
<dbReference type="EMBL" id="CP011311">
    <property type="protein sequence ID" value="AKE39582.1"/>
    <property type="molecule type" value="Genomic_DNA"/>
</dbReference>
<name>A0A0F6QWS8_9CORY</name>
<dbReference type="Gene3D" id="3.40.50.1820">
    <property type="entry name" value="alpha/beta hydrolase"/>
    <property type="match status" value="1"/>
</dbReference>
<keyword evidence="2" id="KW-1185">Reference proteome</keyword>